<reference evidence="4 5" key="1">
    <citation type="journal article" date="2015" name="Genome Biol. Evol.">
        <title>Characterization of Three Mycobacterium spp. with Potential Use in Bioremediation by Genome Sequencing and Comparative Genomics.</title>
        <authorList>
            <person name="Das S."/>
            <person name="Pettersson B.M."/>
            <person name="Behra P.R."/>
            <person name="Ramesh M."/>
            <person name="Dasgupta S."/>
            <person name="Bhattacharya A."/>
            <person name="Kirsebom L.A."/>
        </authorList>
    </citation>
    <scope>NUCLEOTIDE SEQUENCE [LARGE SCALE GENOMIC DNA]</scope>
    <source>
        <strain evidence="4 5">DSM 44075</strain>
    </source>
</reference>
<dbReference type="PATRIC" id="fig|1807.14.peg.1166"/>
<dbReference type="PANTHER" id="PTHR33371">
    <property type="entry name" value="INTERMEMBRANE PHOSPHOLIPID TRANSPORT SYSTEM BINDING PROTEIN MLAD-RELATED"/>
    <property type="match status" value="1"/>
</dbReference>
<dbReference type="EMBL" id="JYNU01000006">
    <property type="protein sequence ID" value="KMO80026.1"/>
    <property type="molecule type" value="Genomic_DNA"/>
</dbReference>
<evidence type="ECO:0000313" key="4">
    <source>
        <dbReference type="EMBL" id="KMO80026.1"/>
    </source>
</evidence>
<comment type="caution">
    <text evidence="4">The sequence shown here is derived from an EMBL/GenBank/DDBJ whole genome shotgun (WGS) entry which is preliminary data.</text>
</comment>
<organism evidence="4 5">
    <name type="scientific">Mycolicibacterium obuense</name>
    <dbReference type="NCBI Taxonomy" id="1807"/>
    <lineage>
        <taxon>Bacteria</taxon>
        <taxon>Bacillati</taxon>
        <taxon>Actinomycetota</taxon>
        <taxon>Actinomycetes</taxon>
        <taxon>Mycobacteriales</taxon>
        <taxon>Mycobacteriaceae</taxon>
        <taxon>Mycolicibacterium</taxon>
    </lineage>
</organism>
<dbReference type="PANTHER" id="PTHR33371:SF18">
    <property type="entry name" value="MCE-FAMILY PROTEIN MCE3C"/>
    <property type="match status" value="1"/>
</dbReference>
<accession>A0A0J6Z613</accession>
<dbReference type="InterPro" id="IPR024516">
    <property type="entry name" value="Mce_C"/>
</dbReference>
<dbReference type="Proteomes" id="UP000036313">
    <property type="component" value="Unassembled WGS sequence"/>
</dbReference>
<sequence>MPSQNRTRPEQRDPLRTGIFGIVLVTCLVLVSFGYSNLPFLPQGRHIDAYFANAAGIIAGNDVQVYGYGVGKVTSVELADRAAKVGFTINRDLLLGDQSRVAIKSDTVLGQKALEVTPAGNGSTTSIPLGRTTTPYSLSTALQDLGRNVGDLDKPQLTQALGLLTDAMRDATPQLRDALDGVSALSRSLNNRDDQVQQLLSRAKTVSDVLAERSQQMNQLILDGNQLFATLSERRRALGVLISGIDDLSRQISGFVADNRREFGPALTKLNAVLDNLDTRRAQIEDSLQRLPSFASQLGEVLGSGPGFSANVYGVPPPQITGMALDAYFQPGKLPDSLADFLRGFIVDRAIIRPRSP</sequence>
<dbReference type="InterPro" id="IPR003399">
    <property type="entry name" value="Mce/MlaD"/>
</dbReference>
<evidence type="ECO:0000256" key="1">
    <source>
        <dbReference type="SAM" id="Phobius"/>
    </source>
</evidence>
<dbReference type="InterPro" id="IPR052336">
    <property type="entry name" value="MlaD_Phospholipid_Transporter"/>
</dbReference>
<dbReference type="Pfam" id="PF02470">
    <property type="entry name" value="MlaD"/>
    <property type="match status" value="1"/>
</dbReference>
<evidence type="ECO:0000313" key="5">
    <source>
        <dbReference type="Proteomes" id="UP000036313"/>
    </source>
</evidence>
<feature type="domain" description="Mammalian cell entry C-terminal" evidence="3">
    <location>
        <begin position="126"/>
        <end position="310"/>
    </location>
</feature>
<evidence type="ECO:0000259" key="2">
    <source>
        <dbReference type="Pfam" id="PF02470"/>
    </source>
</evidence>
<dbReference type="Pfam" id="PF11887">
    <property type="entry name" value="Mce4_CUP1"/>
    <property type="match status" value="1"/>
</dbReference>
<dbReference type="AlphaFoldDB" id="A0A0J6Z613"/>
<keyword evidence="1" id="KW-0472">Membrane</keyword>
<dbReference type="GO" id="GO:0005576">
    <property type="term" value="C:extracellular region"/>
    <property type="evidence" value="ECO:0007669"/>
    <property type="project" value="TreeGrafter"/>
</dbReference>
<evidence type="ECO:0000259" key="3">
    <source>
        <dbReference type="Pfam" id="PF11887"/>
    </source>
</evidence>
<name>A0A0J6Z613_9MYCO</name>
<proteinExistence type="predicted"/>
<dbReference type="PRINTS" id="PR01782">
    <property type="entry name" value="MCEVIRFACTOR"/>
</dbReference>
<gene>
    <name evidence="4" type="ORF">MOBUDSM44075_01160</name>
</gene>
<feature type="transmembrane region" description="Helical" evidence="1">
    <location>
        <begin position="15"/>
        <end position="35"/>
    </location>
</feature>
<dbReference type="InterPro" id="IPR005693">
    <property type="entry name" value="Mce"/>
</dbReference>
<feature type="domain" description="Mce/MlaD" evidence="2">
    <location>
        <begin position="44"/>
        <end position="118"/>
    </location>
</feature>
<keyword evidence="1" id="KW-1133">Transmembrane helix</keyword>
<dbReference type="NCBIfam" id="TIGR00996">
    <property type="entry name" value="Mtu_fam_mce"/>
    <property type="match status" value="1"/>
</dbReference>
<protein>
    <submittedName>
        <fullName evidence="4">Mce related protein</fullName>
    </submittedName>
</protein>
<keyword evidence="1" id="KW-0812">Transmembrane</keyword>